<reference evidence="1" key="2">
    <citation type="submission" date="2015-06" db="UniProtKB">
        <authorList>
            <consortium name="EnsemblMetazoa"/>
        </authorList>
    </citation>
    <scope>IDENTIFICATION</scope>
</reference>
<evidence type="ECO:0000313" key="1">
    <source>
        <dbReference type="EnsemblMetazoa" id="MESCA006108-PA"/>
    </source>
</evidence>
<name>T1GR36_MEGSC</name>
<keyword evidence="2" id="KW-1185">Reference proteome</keyword>
<proteinExistence type="predicted"/>
<dbReference type="EMBL" id="CAQQ02390742">
    <property type="status" value="NOT_ANNOTATED_CDS"/>
    <property type="molecule type" value="Genomic_DNA"/>
</dbReference>
<organism evidence="1 2">
    <name type="scientific">Megaselia scalaris</name>
    <name type="common">Humpbacked fly</name>
    <name type="synonym">Phora scalaris</name>
    <dbReference type="NCBI Taxonomy" id="36166"/>
    <lineage>
        <taxon>Eukaryota</taxon>
        <taxon>Metazoa</taxon>
        <taxon>Ecdysozoa</taxon>
        <taxon>Arthropoda</taxon>
        <taxon>Hexapoda</taxon>
        <taxon>Insecta</taxon>
        <taxon>Pterygota</taxon>
        <taxon>Neoptera</taxon>
        <taxon>Endopterygota</taxon>
        <taxon>Diptera</taxon>
        <taxon>Brachycera</taxon>
        <taxon>Muscomorpha</taxon>
        <taxon>Platypezoidea</taxon>
        <taxon>Phoridae</taxon>
        <taxon>Megaseliini</taxon>
        <taxon>Megaselia</taxon>
    </lineage>
</organism>
<evidence type="ECO:0000313" key="2">
    <source>
        <dbReference type="Proteomes" id="UP000015102"/>
    </source>
</evidence>
<dbReference type="EMBL" id="CAQQ02390744">
    <property type="status" value="NOT_ANNOTATED_CDS"/>
    <property type="molecule type" value="Genomic_DNA"/>
</dbReference>
<sequence>MYAVREFNIEPFLNVENTLDSKIHKRRNISYNDNKPDKPKSYPKTTRSILTITYVKVPVLVENSKSHSYQNLENITKVCENLLQVCSEVCISRKIFKELGARNATKKRLRIHLDKKKVSIFSAFQRPPHKKCGLPHGI</sequence>
<dbReference type="Proteomes" id="UP000015102">
    <property type="component" value="Unassembled WGS sequence"/>
</dbReference>
<accession>T1GR36</accession>
<reference evidence="2" key="1">
    <citation type="submission" date="2013-02" db="EMBL/GenBank/DDBJ databases">
        <authorList>
            <person name="Hughes D."/>
        </authorList>
    </citation>
    <scope>NUCLEOTIDE SEQUENCE</scope>
    <source>
        <strain>Durham</strain>
        <strain evidence="2">NC isolate 2 -- Noor lab</strain>
    </source>
</reference>
<dbReference type="AlphaFoldDB" id="T1GR36"/>
<dbReference type="EnsemblMetazoa" id="MESCA006108-RA">
    <property type="protein sequence ID" value="MESCA006108-PA"/>
    <property type="gene ID" value="MESCA006108"/>
</dbReference>
<protein>
    <submittedName>
        <fullName evidence="1">Uncharacterized protein</fullName>
    </submittedName>
</protein>
<dbReference type="HOGENOM" id="CLU_1857564_0_0_1"/>
<dbReference type="EMBL" id="CAQQ02390743">
    <property type="status" value="NOT_ANNOTATED_CDS"/>
    <property type="molecule type" value="Genomic_DNA"/>
</dbReference>